<evidence type="ECO:0008006" key="4">
    <source>
        <dbReference type="Google" id="ProtNLM"/>
    </source>
</evidence>
<gene>
    <name evidence="2" type="ORF">ACFOET_16080</name>
</gene>
<dbReference type="Gene3D" id="1.10.10.10">
    <property type="entry name" value="Winged helix-like DNA-binding domain superfamily/Winged helix DNA-binding domain"/>
    <property type="match status" value="1"/>
</dbReference>
<keyword evidence="3" id="KW-1185">Reference proteome</keyword>
<reference evidence="3" key="1">
    <citation type="journal article" date="2019" name="Int. J. Syst. Evol. Microbiol.">
        <title>The Global Catalogue of Microorganisms (GCM) 10K type strain sequencing project: providing services to taxonomists for standard genome sequencing and annotation.</title>
        <authorList>
            <consortium name="The Broad Institute Genomics Platform"/>
            <consortium name="The Broad Institute Genome Sequencing Center for Infectious Disease"/>
            <person name="Wu L."/>
            <person name="Ma J."/>
        </authorList>
    </citation>
    <scope>NUCLEOTIDE SEQUENCE [LARGE SCALE GENOMIC DNA]</scope>
    <source>
        <strain evidence="3">KCTC 52416</strain>
    </source>
</reference>
<comment type="caution">
    <text evidence="2">The sequence shown here is derived from an EMBL/GenBank/DDBJ whole genome shotgun (WGS) entry which is preliminary data.</text>
</comment>
<dbReference type="InterPro" id="IPR036388">
    <property type="entry name" value="WH-like_DNA-bd_sf"/>
</dbReference>
<dbReference type="RefSeq" id="WP_379024478.1">
    <property type="nucleotide sequence ID" value="NZ_JBHRTA010000038.1"/>
</dbReference>
<dbReference type="Proteomes" id="UP001595526">
    <property type="component" value="Unassembled WGS sequence"/>
</dbReference>
<evidence type="ECO:0000256" key="1">
    <source>
        <dbReference type="SAM" id="MobiDB-lite"/>
    </source>
</evidence>
<protein>
    <recommendedName>
        <fullName evidence="4">NUMOD1 domain-containing protein</fullName>
    </recommendedName>
</protein>
<organism evidence="2 3">
    <name type="scientific">Parapedobacter deserti</name>
    <dbReference type="NCBI Taxonomy" id="1912957"/>
    <lineage>
        <taxon>Bacteria</taxon>
        <taxon>Pseudomonadati</taxon>
        <taxon>Bacteroidota</taxon>
        <taxon>Sphingobacteriia</taxon>
        <taxon>Sphingobacteriales</taxon>
        <taxon>Sphingobacteriaceae</taxon>
        <taxon>Parapedobacter</taxon>
    </lineage>
</organism>
<feature type="region of interest" description="Disordered" evidence="1">
    <location>
        <begin position="79"/>
        <end position="109"/>
    </location>
</feature>
<evidence type="ECO:0000313" key="3">
    <source>
        <dbReference type="Proteomes" id="UP001595526"/>
    </source>
</evidence>
<sequence length="109" mass="12479">MLIRTYGCINEASRETAITRSSIQRVLKGKYISAGGYLWSYSDTLRIDLRGFKQHPNFRNSALGRYTVGKRLKNLEKLTKRSPGTGSSDFEKGKLAVVRKMRRPEALRR</sequence>
<name>A0ABV7JM30_9SPHI</name>
<evidence type="ECO:0000313" key="2">
    <source>
        <dbReference type="EMBL" id="MFC3199144.1"/>
    </source>
</evidence>
<accession>A0ABV7JM30</accession>
<proteinExistence type="predicted"/>
<dbReference type="EMBL" id="JBHRTA010000038">
    <property type="protein sequence ID" value="MFC3199144.1"/>
    <property type="molecule type" value="Genomic_DNA"/>
</dbReference>